<evidence type="ECO:0000313" key="2">
    <source>
        <dbReference type="Proteomes" id="UP001595961"/>
    </source>
</evidence>
<keyword evidence="2" id="KW-1185">Reference proteome</keyword>
<sequence>MSDYTGAPTSIPHAAGLGQLQELTAAQLTTKYGAGNIKTPTKNFSINYKGQHLVGYKNIPIVCDAPLLAALAAAGAPVV</sequence>
<reference evidence="2" key="1">
    <citation type="journal article" date="2019" name="Int. J. Syst. Evol. Microbiol.">
        <title>The Global Catalogue of Microorganisms (GCM) 10K type strain sequencing project: providing services to taxonomists for standard genome sequencing and annotation.</title>
        <authorList>
            <consortium name="The Broad Institute Genomics Platform"/>
            <consortium name="The Broad Institute Genome Sequencing Center for Infectious Disease"/>
            <person name="Wu L."/>
            <person name="Ma J."/>
        </authorList>
    </citation>
    <scope>NUCLEOTIDE SEQUENCE [LARGE SCALE GENOMIC DNA]</scope>
    <source>
        <strain evidence="2">CCM 4481</strain>
    </source>
</reference>
<evidence type="ECO:0000313" key="1">
    <source>
        <dbReference type="EMBL" id="MFC4526408.1"/>
    </source>
</evidence>
<accession>A0ABV9C0L5</accession>
<dbReference type="EMBL" id="JBHSGA010000013">
    <property type="protein sequence ID" value="MFC4526408.1"/>
    <property type="molecule type" value="Genomic_DNA"/>
</dbReference>
<gene>
    <name evidence="1" type="ORF">ACFO5W_07115</name>
</gene>
<name>A0ABV9C0L5_9GAMM</name>
<proteinExistence type="predicted"/>
<protein>
    <submittedName>
        <fullName evidence="1">Uncharacterized protein</fullName>
    </submittedName>
</protein>
<dbReference type="Proteomes" id="UP001595961">
    <property type="component" value="Unassembled WGS sequence"/>
</dbReference>
<dbReference type="RefSeq" id="WP_266151153.1">
    <property type="nucleotide sequence ID" value="NZ_CP064028.1"/>
</dbReference>
<organism evidence="1 2">
    <name type="scientific">Dyella halodurans</name>
    <dbReference type="NCBI Taxonomy" id="1920171"/>
    <lineage>
        <taxon>Bacteria</taxon>
        <taxon>Pseudomonadati</taxon>
        <taxon>Pseudomonadota</taxon>
        <taxon>Gammaproteobacteria</taxon>
        <taxon>Lysobacterales</taxon>
        <taxon>Rhodanobacteraceae</taxon>
        <taxon>Dyella</taxon>
    </lineage>
</organism>
<comment type="caution">
    <text evidence="1">The sequence shown here is derived from an EMBL/GenBank/DDBJ whole genome shotgun (WGS) entry which is preliminary data.</text>
</comment>